<dbReference type="InterPro" id="IPR036047">
    <property type="entry name" value="F-box-like_dom_sf"/>
</dbReference>
<protein>
    <recommendedName>
        <fullName evidence="4">F-box domain-containing protein</fullName>
    </recommendedName>
</protein>
<dbReference type="SUPFAM" id="SSF54637">
    <property type="entry name" value="Thioesterase/thiol ester dehydrase-isomerase"/>
    <property type="match status" value="1"/>
</dbReference>
<dbReference type="PROSITE" id="PS50181">
    <property type="entry name" value="FBOX"/>
    <property type="match status" value="1"/>
</dbReference>
<dbReference type="Pfam" id="PF14539">
    <property type="entry name" value="DUF4442"/>
    <property type="match status" value="1"/>
</dbReference>
<proteinExistence type="predicted"/>
<dbReference type="Proteomes" id="UP000242414">
    <property type="component" value="Unassembled WGS sequence"/>
</dbReference>
<evidence type="ECO:0000259" key="4">
    <source>
        <dbReference type="PROSITE" id="PS50181"/>
    </source>
</evidence>
<feature type="domain" description="F-box" evidence="4">
    <location>
        <begin position="173"/>
        <end position="222"/>
    </location>
</feature>
<dbReference type="InterPro" id="IPR029069">
    <property type="entry name" value="HotDog_dom_sf"/>
</dbReference>
<evidence type="ECO:0000256" key="2">
    <source>
        <dbReference type="PROSITE-ProRule" id="PRU00339"/>
    </source>
</evidence>
<name>A0A1X0QTQ7_RHIZD</name>
<keyword evidence="2" id="KW-0802">TPR repeat</keyword>
<dbReference type="InterPro" id="IPR045464">
    <property type="entry name" value="Hrt3/FBXO9_C"/>
</dbReference>
<evidence type="ECO:0000256" key="3">
    <source>
        <dbReference type="SAM" id="Phobius"/>
    </source>
</evidence>
<dbReference type="InterPro" id="IPR001810">
    <property type="entry name" value="F-box_dom"/>
</dbReference>
<dbReference type="VEuPathDB" id="FungiDB:BCV72DRAFT_213907"/>
<dbReference type="PANTHER" id="PTHR12874:SF9">
    <property type="entry name" value="F-BOX ONLY PROTEIN 48"/>
    <property type="match status" value="1"/>
</dbReference>
<feature type="transmembrane region" description="Helical" evidence="3">
    <location>
        <begin position="685"/>
        <end position="706"/>
    </location>
</feature>
<feature type="transmembrane region" description="Helical" evidence="3">
    <location>
        <begin position="589"/>
        <end position="606"/>
    </location>
</feature>
<dbReference type="Gene3D" id="3.10.129.10">
    <property type="entry name" value="Hotdog Thioesterase"/>
    <property type="match status" value="1"/>
</dbReference>
<dbReference type="AlphaFoldDB" id="A0A1X0QTQ7"/>
<dbReference type="PANTHER" id="PTHR12874">
    <property type="entry name" value="F-BOX ONLY PROTEIN 48-RELATED"/>
    <property type="match status" value="1"/>
</dbReference>
<keyword evidence="3" id="KW-1133">Transmembrane helix</keyword>
<keyword evidence="1" id="KW-0833">Ubl conjugation pathway</keyword>
<feature type="transmembrane region" description="Helical" evidence="3">
    <location>
        <begin position="557"/>
        <end position="577"/>
    </location>
</feature>
<dbReference type="InterPro" id="IPR019734">
    <property type="entry name" value="TPR_rpt"/>
</dbReference>
<keyword evidence="3" id="KW-0472">Membrane</keyword>
<dbReference type="SUPFAM" id="SSF81383">
    <property type="entry name" value="F-box domain"/>
    <property type="match status" value="1"/>
</dbReference>
<evidence type="ECO:0000313" key="5">
    <source>
        <dbReference type="EMBL" id="ORE03116.1"/>
    </source>
</evidence>
<feature type="transmembrane region" description="Helical" evidence="3">
    <location>
        <begin position="626"/>
        <end position="647"/>
    </location>
</feature>
<dbReference type="Pfam" id="PF19270">
    <property type="entry name" value="FBO_C"/>
    <property type="match status" value="1"/>
</dbReference>
<dbReference type="Pfam" id="PF14494">
    <property type="entry name" value="DUF4436"/>
    <property type="match status" value="1"/>
</dbReference>
<dbReference type="Gene3D" id="1.20.1280.50">
    <property type="match status" value="1"/>
</dbReference>
<reference evidence="5" key="1">
    <citation type="journal article" date="2016" name="Proc. Natl. Acad. Sci. U.S.A.">
        <title>Lipid metabolic changes in an early divergent fungus govern the establishment of a mutualistic symbiosis with endobacteria.</title>
        <authorList>
            <person name="Lastovetsky O.A."/>
            <person name="Gaspar M.L."/>
            <person name="Mondo S.J."/>
            <person name="LaButti K.M."/>
            <person name="Sandor L."/>
            <person name="Grigoriev I.V."/>
            <person name="Henry S.A."/>
            <person name="Pawlowska T.E."/>
        </authorList>
    </citation>
    <scope>NUCLEOTIDE SEQUENCE [LARGE SCALE GENOMIC DNA]</scope>
    <source>
        <strain evidence="5">ATCC 52814</strain>
    </source>
</reference>
<dbReference type="EMBL" id="KV922017">
    <property type="protein sequence ID" value="ORE03116.1"/>
    <property type="molecule type" value="Genomic_DNA"/>
</dbReference>
<dbReference type="GO" id="GO:0031146">
    <property type="term" value="P:SCF-dependent proteasomal ubiquitin-dependent protein catabolic process"/>
    <property type="evidence" value="ECO:0007669"/>
    <property type="project" value="TreeGrafter"/>
</dbReference>
<dbReference type="OrthoDB" id="2117972at2759"/>
<dbReference type="InterPro" id="IPR027948">
    <property type="entry name" value="DUF4436"/>
</dbReference>
<accession>A0A1X0QTQ7</accession>
<gene>
    <name evidence="5" type="ORF">BCV72DRAFT_213907</name>
</gene>
<feature type="repeat" description="TPR" evidence="2">
    <location>
        <begin position="67"/>
        <end position="100"/>
    </location>
</feature>
<evidence type="ECO:0000256" key="1">
    <source>
        <dbReference type="ARBA" id="ARBA00022786"/>
    </source>
</evidence>
<dbReference type="GO" id="GO:0019005">
    <property type="term" value="C:SCF ubiquitin ligase complex"/>
    <property type="evidence" value="ECO:0007669"/>
    <property type="project" value="TreeGrafter"/>
</dbReference>
<sequence length="867" mass="100031">MNRQEQELEEFRNAWRQEVIQKRQQQQTGENKPSIAEKRLSVAESSLAEIIDKAESLALTDKEPVTAMDHYVLAVDNERQGKLGQALDSYRRAFKLDPDIDFAYKKHYQNTISKHHEAAPPATTKEDKFKHIVPIGNEYVAPSLSVPKDPLAHLIEEFSTQDTSYIPKLDYKPVSIAKLPGEIMLYILRYLALHNLSTIPHFALTCKKFFLYSRDPSVWQYACVHTFRLPSMTLEESKAYQTNQVMRHYGGQWLRMFIDRPRIRYDGVYISTCHYIRPGTSETTWNRPIHFVTYYRYLRFFPNGTILKHVTTDEPAQVVRLLQPGFHRQQVFIGEFVLEDDDHVLIDMNDPLLPSESFHMSLKLKTTHRGKHNKLIWEEYRSSSLVPDRDDYVHDLKLLKPYFFRESLYIAASVLNVNFSEKRYTVNFSIQPNGTLANEYGQLNQQVTLRFSSLRSYHYDIGETIHPIQVTFSYEDGNQIDYPLDIYSGNLEIFAFYKNDTTKSIPITFHLDASITSFHFMPSIKHNPVVEDDGNDVPFVSDKISLQISTGRSTTTLVFSIFICILMWLLSLVMGLFGYQVVFRKRKADAHACMIGITTLFALPAVRSAQPGIPEVGTVSDILGFYWNMAIIACSSIAVTMCWVIRWDNPMDRDNKRNMSIKAFKAHVQATIRLTKVVLELEWTIFTRFIVGVIVATFLSIIYLVWTLRKSRRPLVIWDRLNKPIIKLFRPRIFAFLMRNSNPYSGSIDMTITTFSRGFCTGFMRDRHYNRNTSKSIHATALATFAETVGELGLLSSLSDDKDEVSLSSLELEFKKKARGLITASTDFTMPEITEEKQEVKMDVIVKDRMLDTVAIVHLVWTVNKGQ</sequence>
<dbReference type="InterPro" id="IPR027961">
    <property type="entry name" value="DUF4442"/>
</dbReference>
<dbReference type="Pfam" id="PF12937">
    <property type="entry name" value="F-box-like"/>
    <property type="match status" value="1"/>
</dbReference>
<keyword evidence="3" id="KW-0812">Transmembrane</keyword>
<dbReference type="GO" id="GO:0005737">
    <property type="term" value="C:cytoplasm"/>
    <property type="evidence" value="ECO:0007669"/>
    <property type="project" value="TreeGrafter"/>
</dbReference>
<dbReference type="CDD" id="cd22089">
    <property type="entry name" value="F-box_FBXO9"/>
    <property type="match status" value="1"/>
</dbReference>
<organism evidence="5">
    <name type="scientific">Rhizopus microsporus var. microsporus</name>
    <dbReference type="NCBI Taxonomy" id="86635"/>
    <lineage>
        <taxon>Eukaryota</taxon>
        <taxon>Fungi</taxon>
        <taxon>Fungi incertae sedis</taxon>
        <taxon>Mucoromycota</taxon>
        <taxon>Mucoromycotina</taxon>
        <taxon>Mucoromycetes</taxon>
        <taxon>Mucorales</taxon>
        <taxon>Mucorineae</taxon>
        <taxon>Rhizopodaceae</taxon>
        <taxon>Rhizopus</taxon>
    </lineage>
</organism>
<dbReference type="PROSITE" id="PS50005">
    <property type="entry name" value="TPR"/>
    <property type="match status" value="1"/>
</dbReference>